<name>F8PS27_SERL3</name>
<sequence length="91" mass="10158">MAGQHQFYMCCVGHRGAFRGLETILSQELPRHVLSFMTSIPYQWVVPFSRTTKLEVHLLNGNTPDTDLLVCPAEVLLAFRVLSSLLTAGII</sequence>
<reference evidence="2" key="1">
    <citation type="journal article" date="2011" name="Science">
        <title>The plant cell wall-decomposing machinery underlies the functional diversity of forest fungi.</title>
        <authorList>
            <person name="Eastwood D.C."/>
            <person name="Floudas D."/>
            <person name="Binder M."/>
            <person name="Majcherczyk A."/>
            <person name="Schneider P."/>
            <person name="Aerts A."/>
            <person name="Asiegbu F.O."/>
            <person name="Baker S.E."/>
            <person name="Barry K."/>
            <person name="Bendiksby M."/>
            <person name="Blumentritt M."/>
            <person name="Coutinho P.M."/>
            <person name="Cullen D."/>
            <person name="de Vries R.P."/>
            <person name="Gathman A."/>
            <person name="Goodell B."/>
            <person name="Henrissat B."/>
            <person name="Ihrmark K."/>
            <person name="Kauserud H."/>
            <person name="Kohler A."/>
            <person name="LaButti K."/>
            <person name="Lapidus A."/>
            <person name="Lavin J.L."/>
            <person name="Lee Y.-H."/>
            <person name="Lindquist E."/>
            <person name="Lilly W."/>
            <person name="Lucas S."/>
            <person name="Morin E."/>
            <person name="Murat C."/>
            <person name="Oguiza J.A."/>
            <person name="Park J."/>
            <person name="Pisabarro A.G."/>
            <person name="Riley R."/>
            <person name="Rosling A."/>
            <person name="Salamov A."/>
            <person name="Schmidt O."/>
            <person name="Schmutz J."/>
            <person name="Skrede I."/>
            <person name="Stenlid J."/>
            <person name="Wiebenga A."/>
            <person name="Xie X."/>
            <person name="Kuees U."/>
            <person name="Hibbett D.S."/>
            <person name="Hoffmeister D."/>
            <person name="Hoegberg N."/>
            <person name="Martin F."/>
            <person name="Grigoriev I.V."/>
            <person name="Watkinson S.C."/>
        </authorList>
    </citation>
    <scope>NUCLEOTIDE SEQUENCE [LARGE SCALE GENOMIC DNA]</scope>
    <source>
        <strain evidence="2">strain S7.3</strain>
    </source>
</reference>
<accession>F8PS27</accession>
<dbReference type="EMBL" id="GL945478">
    <property type="protein sequence ID" value="EGO00693.1"/>
    <property type="molecule type" value="Genomic_DNA"/>
</dbReference>
<protein>
    <submittedName>
        <fullName evidence="1">Uncharacterized protein</fullName>
    </submittedName>
</protein>
<organism evidence="2">
    <name type="scientific">Serpula lacrymans var. lacrymans (strain S7.3)</name>
    <name type="common">Dry rot fungus</name>
    <dbReference type="NCBI Taxonomy" id="936435"/>
    <lineage>
        <taxon>Eukaryota</taxon>
        <taxon>Fungi</taxon>
        <taxon>Dikarya</taxon>
        <taxon>Basidiomycota</taxon>
        <taxon>Agaricomycotina</taxon>
        <taxon>Agaricomycetes</taxon>
        <taxon>Agaricomycetidae</taxon>
        <taxon>Boletales</taxon>
        <taxon>Coniophorineae</taxon>
        <taxon>Serpulaceae</taxon>
        <taxon>Serpula</taxon>
    </lineage>
</organism>
<evidence type="ECO:0000313" key="1">
    <source>
        <dbReference type="EMBL" id="EGO00693.1"/>
    </source>
</evidence>
<dbReference type="AlphaFoldDB" id="F8PS27"/>
<dbReference type="InParanoid" id="F8PS27"/>
<gene>
    <name evidence="1" type="ORF">SERLA73DRAFT_178580</name>
</gene>
<keyword evidence="2" id="KW-1185">Reference proteome</keyword>
<evidence type="ECO:0000313" key="2">
    <source>
        <dbReference type="Proteomes" id="UP000008063"/>
    </source>
</evidence>
<dbReference type="HOGENOM" id="CLU_2428410_0_0_1"/>
<proteinExistence type="predicted"/>
<dbReference type="Proteomes" id="UP000008063">
    <property type="component" value="Unassembled WGS sequence"/>
</dbReference>